<dbReference type="InterPro" id="IPR025736">
    <property type="entry name" value="PucR_C-HTH_dom"/>
</dbReference>
<feature type="region of interest" description="Disordered" evidence="1">
    <location>
        <begin position="1"/>
        <end position="21"/>
    </location>
</feature>
<evidence type="ECO:0000259" key="2">
    <source>
        <dbReference type="Pfam" id="PF13556"/>
    </source>
</evidence>
<feature type="domain" description="PucR C-terminal helix-turn-helix" evidence="2">
    <location>
        <begin position="324"/>
        <end position="381"/>
    </location>
</feature>
<protein>
    <submittedName>
        <fullName evidence="3">CdaR family transcriptional regulator</fullName>
    </submittedName>
</protein>
<dbReference type="InterPro" id="IPR042070">
    <property type="entry name" value="PucR_C-HTH_sf"/>
</dbReference>
<comment type="caution">
    <text evidence="3">The sequence shown here is derived from an EMBL/GenBank/DDBJ whole genome shotgun (WGS) entry which is preliminary data.</text>
</comment>
<evidence type="ECO:0000313" key="4">
    <source>
        <dbReference type="Proteomes" id="UP000233766"/>
    </source>
</evidence>
<dbReference type="PANTHER" id="PTHR33744">
    <property type="entry name" value="CARBOHYDRATE DIACID REGULATOR"/>
    <property type="match status" value="1"/>
</dbReference>
<dbReference type="Pfam" id="PF13556">
    <property type="entry name" value="HTH_30"/>
    <property type="match status" value="1"/>
</dbReference>
<keyword evidence="4" id="KW-1185">Reference proteome</keyword>
<sequence>MTTDYSPSIDSSRPRVATGESSIRVRALADELVSRMLESMATRPGGDNGGALTTLPVRGRGDTVRHRVAGPTRARTEVPGEVIDRAIDRGFATSLELFASNVVGTDEQKLTVVRQLATEMLDSVTAAISLAYSDHLEAEVIEDQRTKSAVMVALLAGQDTSTVTRCSGFEVAESYSVLALHFPSRGDGGSETLLTQMDVRRMIRNIRAALDRHGSVRALSRLDVRGGVILIPSDETRDLDALLAVLSGAAGVDMTATCAEAPPARIPETVDQLCELLDLVQRIQRPPGLFRFADLAVEYQLTRPSAVRRHLDAILNPLDDHPILMETLCTHLANNLNRRRTARQLSVHMNTIDYRLKSIRKLTGFDPSSADGLWYLQSALVVRKANYRDTESTLSI</sequence>
<evidence type="ECO:0000313" key="3">
    <source>
        <dbReference type="EMBL" id="PKV98417.1"/>
    </source>
</evidence>
<reference evidence="3 4" key="1">
    <citation type="submission" date="2017-12" db="EMBL/GenBank/DDBJ databases">
        <title>Sequencing the genomes of 1000 Actinobacteria strains.</title>
        <authorList>
            <person name="Klenk H.-P."/>
        </authorList>
    </citation>
    <scope>NUCLEOTIDE SEQUENCE [LARGE SCALE GENOMIC DNA]</scope>
    <source>
        <strain evidence="3 4">DSM 44489</strain>
    </source>
</reference>
<dbReference type="InterPro" id="IPR051448">
    <property type="entry name" value="CdaR-like_regulators"/>
</dbReference>
<dbReference type="Proteomes" id="UP000233766">
    <property type="component" value="Unassembled WGS sequence"/>
</dbReference>
<name>A0A2N3WX34_9NOCA</name>
<feature type="compositionally biased region" description="Polar residues" evidence="1">
    <location>
        <begin position="1"/>
        <end position="11"/>
    </location>
</feature>
<dbReference type="AlphaFoldDB" id="A0A2N3WX34"/>
<gene>
    <name evidence="3" type="ORF">ATK86_0436</name>
</gene>
<dbReference type="PANTHER" id="PTHR33744:SF1">
    <property type="entry name" value="DNA-BINDING TRANSCRIPTIONAL ACTIVATOR ADER"/>
    <property type="match status" value="1"/>
</dbReference>
<accession>A0A2N3WX34</accession>
<organism evidence="3 4">
    <name type="scientific">Nocardia fluminea</name>
    <dbReference type="NCBI Taxonomy" id="134984"/>
    <lineage>
        <taxon>Bacteria</taxon>
        <taxon>Bacillati</taxon>
        <taxon>Actinomycetota</taxon>
        <taxon>Actinomycetes</taxon>
        <taxon>Mycobacteriales</taxon>
        <taxon>Nocardiaceae</taxon>
        <taxon>Nocardia</taxon>
    </lineage>
</organism>
<dbReference type="Gene3D" id="1.10.10.2840">
    <property type="entry name" value="PucR C-terminal helix-turn-helix domain"/>
    <property type="match status" value="1"/>
</dbReference>
<dbReference type="EMBL" id="PJMW01000001">
    <property type="protein sequence ID" value="PKV98417.1"/>
    <property type="molecule type" value="Genomic_DNA"/>
</dbReference>
<proteinExistence type="predicted"/>
<evidence type="ECO:0000256" key="1">
    <source>
        <dbReference type="SAM" id="MobiDB-lite"/>
    </source>
</evidence>